<feature type="domain" description="6-phosphogluconate dehydrogenase NADP-binding" evidence="9">
    <location>
        <begin position="29"/>
        <end position="211"/>
    </location>
</feature>
<dbReference type="EC" id="1.1.1.31" evidence="3"/>
<dbReference type="GO" id="GO:0051287">
    <property type="term" value="F:NAD binding"/>
    <property type="evidence" value="ECO:0007669"/>
    <property type="project" value="InterPro"/>
</dbReference>
<organism evidence="11 12">
    <name type="scientific">Thermothielavioides terrestris</name>
    <dbReference type="NCBI Taxonomy" id="2587410"/>
    <lineage>
        <taxon>Eukaryota</taxon>
        <taxon>Fungi</taxon>
        <taxon>Dikarya</taxon>
        <taxon>Ascomycota</taxon>
        <taxon>Pezizomycotina</taxon>
        <taxon>Sordariomycetes</taxon>
        <taxon>Sordariomycetidae</taxon>
        <taxon>Sordariales</taxon>
        <taxon>Chaetomiaceae</taxon>
        <taxon>Thermothielavioides</taxon>
    </lineage>
</organism>
<dbReference type="InterPro" id="IPR036291">
    <property type="entry name" value="NAD(P)-bd_dom_sf"/>
</dbReference>
<dbReference type="Pfam" id="PF14833">
    <property type="entry name" value="NAD_binding_11"/>
    <property type="match status" value="1"/>
</dbReference>
<keyword evidence="6" id="KW-0520">NAD</keyword>
<dbReference type="SUPFAM" id="SSF51735">
    <property type="entry name" value="NAD(P)-binding Rossmann-fold domains"/>
    <property type="match status" value="1"/>
</dbReference>
<dbReference type="InterPro" id="IPR015815">
    <property type="entry name" value="HIBADH-related"/>
</dbReference>
<comment type="pathway">
    <text evidence="1">Amino-acid degradation; L-valine degradation.</text>
</comment>
<dbReference type="PROSITE" id="PS00895">
    <property type="entry name" value="3_HYDROXYISOBUT_DH"/>
    <property type="match status" value="1"/>
</dbReference>
<dbReference type="PIRSF" id="PIRSF000103">
    <property type="entry name" value="HIBADH"/>
    <property type="match status" value="1"/>
</dbReference>
<gene>
    <name evidence="11" type="ORF">TT172_LOCUS7863</name>
</gene>
<reference evidence="11 12" key="1">
    <citation type="submission" date="2018-04" db="EMBL/GenBank/DDBJ databases">
        <authorList>
            <person name="Huttner S."/>
            <person name="Dainat J."/>
        </authorList>
    </citation>
    <scope>NUCLEOTIDE SEQUENCE [LARGE SCALE GENOMIC DNA]</scope>
</reference>
<dbReference type="PANTHER" id="PTHR22981">
    <property type="entry name" value="3-HYDROXYISOBUTYRATE DEHYDROGENASE-RELATED"/>
    <property type="match status" value="1"/>
</dbReference>
<evidence type="ECO:0000313" key="11">
    <source>
        <dbReference type="EMBL" id="SPQ25444.1"/>
    </source>
</evidence>
<evidence type="ECO:0000259" key="9">
    <source>
        <dbReference type="Pfam" id="PF03446"/>
    </source>
</evidence>
<keyword evidence="4" id="KW-0101">Branched-chain amino acid catabolism</keyword>
<dbReference type="Proteomes" id="UP000289323">
    <property type="component" value="Unassembled WGS sequence"/>
</dbReference>
<protein>
    <recommendedName>
        <fullName evidence="3">3-hydroxyisobutyrate dehydrogenase</fullName>
        <ecNumber evidence="3">1.1.1.31</ecNumber>
    </recommendedName>
</protein>
<dbReference type="Gene3D" id="3.40.50.720">
    <property type="entry name" value="NAD(P)-binding Rossmann-like Domain"/>
    <property type="match status" value="1"/>
</dbReference>
<accession>A0A3S4AXF3</accession>
<dbReference type="InterPro" id="IPR008927">
    <property type="entry name" value="6-PGluconate_DH-like_C_sf"/>
</dbReference>
<dbReference type="InterPro" id="IPR029154">
    <property type="entry name" value="HIBADH-like_NADP-bd"/>
</dbReference>
<evidence type="ECO:0000256" key="6">
    <source>
        <dbReference type="ARBA" id="ARBA00023027"/>
    </source>
</evidence>
<dbReference type="EMBL" id="OUUZ01000015">
    <property type="protein sequence ID" value="SPQ25444.1"/>
    <property type="molecule type" value="Genomic_DNA"/>
</dbReference>
<sequence>MKTTVRLWKPALRAQRRAFSSTSRRLDSYAFIGLGQMGFQMARNLQSKLPPNDTVRVFDINKAAADKLVHTMQTQQAGGAAATVASSAGDAAREADTVITCLPEPQHVKSAYADILSAFDGRDTGEASGRSKPRLFIDCSTIDPTSSREVAAAVSSALPNGAGSFVDAPMSGGVVGATAGTLTFMLGAPEGLVSRIEPILLRMGKRVLHCGPQGAGLSAKLANNYLLAIENIATAEAMNLGVKWGLDPKVLASVINVSTGRCWPSEINNPVPGVVDTAPAGRDYQGGFGIGLMRKDLRLAMLAAREAGAVLPLAEKASEVYATAEADERCKGRDFSVVYRWLGGKE</sequence>
<dbReference type="GO" id="GO:0050661">
    <property type="term" value="F:NADP binding"/>
    <property type="evidence" value="ECO:0007669"/>
    <property type="project" value="InterPro"/>
</dbReference>
<dbReference type="Pfam" id="PF03446">
    <property type="entry name" value="NAD_binding_2"/>
    <property type="match status" value="1"/>
</dbReference>
<keyword evidence="5" id="KW-0560">Oxidoreductase</keyword>
<dbReference type="AlphaFoldDB" id="A0A3S4AXF3"/>
<evidence type="ECO:0000256" key="2">
    <source>
        <dbReference type="ARBA" id="ARBA00006013"/>
    </source>
</evidence>
<dbReference type="FunFam" id="1.10.1040.10:FF:000006">
    <property type="entry name" value="3-hydroxyisobutyrate dehydrogenase"/>
    <property type="match status" value="1"/>
</dbReference>
<evidence type="ECO:0000256" key="1">
    <source>
        <dbReference type="ARBA" id="ARBA00005109"/>
    </source>
</evidence>
<comment type="catalytic activity">
    <reaction evidence="7">
        <text>3-hydroxy-2-methylpropanoate + NAD(+) = 2-methyl-3-oxopropanoate + NADH + H(+)</text>
        <dbReference type="Rhea" id="RHEA:17681"/>
        <dbReference type="ChEBI" id="CHEBI:11805"/>
        <dbReference type="ChEBI" id="CHEBI:15378"/>
        <dbReference type="ChEBI" id="CHEBI:57540"/>
        <dbReference type="ChEBI" id="CHEBI:57700"/>
        <dbReference type="ChEBI" id="CHEBI:57945"/>
        <dbReference type="EC" id="1.1.1.31"/>
    </reaction>
</comment>
<evidence type="ECO:0000313" key="12">
    <source>
        <dbReference type="Proteomes" id="UP000289323"/>
    </source>
</evidence>
<feature type="active site" evidence="8">
    <location>
        <position position="220"/>
    </location>
</feature>
<dbReference type="InterPro" id="IPR006115">
    <property type="entry name" value="6PGDH_NADP-bd"/>
</dbReference>
<comment type="similarity">
    <text evidence="2">Belongs to the HIBADH-related family. 3-hydroxyisobutyrate dehydrogenase subfamily.</text>
</comment>
<dbReference type="GO" id="GO:0008442">
    <property type="term" value="F:3-hydroxyisobutyrate dehydrogenase activity"/>
    <property type="evidence" value="ECO:0007669"/>
    <property type="project" value="UniProtKB-EC"/>
</dbReference>
<name>A0A3S4AXF3_9PEZI</name>
<dbReference type="Gene3D" id="1.10.1040.10">
    <property type="entry name" value="N-(1-d-carboxylethyl)-l-norvaline Dehydrogenase, domain 2"/>
    <property type="match status" value="1"/>
</dbReference>
<dbReference type="GO" id="GO:0005739">
    <property type="term" value="C:mitochondrion"/>
    <property type="evidence" value="ECO:0007669"/>
    <property type="project" value="TreeGrafter"/>
</dbReference>
<dbReference type="InterPro" id="IPR013328">
    <property type="entry name" value="6PGD_dom2"/>
</dbReference>
<evidence type="ECO:0000256" key="5">
    <source>
        <dbReference type="ARBA" id="ARBA00023002"/>
    </source>
</evidence>
<evidence type="ECO:0000259" key="10">
    <source>
        <dbReference type="Pfam" id="PF14833"/>
    </source>
</evidence>
<evidence type="ECO:0000256" key="8">
    <source>
        <dbReference type="PIRSR" id="PIRSR000103-1"/>
    </source>
</evidence>
<dbReference type="SUPFAM" id="SSF48179">
    <property type="entry name" value="6-phosphogluconate dehydrogenase C-terminal domain-like"/>
    <property type="match status" value="1"/>
</dbReference>
<dbReference type="FunFam" id="3.40.50.720:FF:000630">
    <property type="entry name" value="3-hydroxyisobutyrate dehydrogenase"/>
    <property type="match status" value="1"/>
</dbReference>
<dbReference type="GO" id="GO:0006574">
    <property type="term" value="P:L-valine catabolic process"/>
    <property type="evidence" value="ECO:0007669"/>
    <property type="project" value="TreeGrafter"/>
</dbReference>
<dbReference type="PANTHER" id="PTHR22981:SF7">
    <property type="entry name" value="3-HYDROXYISOBUTYRATE DEHYDROGENASE, MITOCHONDRIAL"/>
    <property type="match status" value="1"/>
</dbReference>
<dbReference type="InterPro" id="IPR002204">
    <property type="entry name" value="3-OH-isobutyrate_DH-rel_CS"/>
</dbReference>
<evidence type="ECO:0000256" key="4">
    <source>
        <dbReference type="ARBA" id="ARBA00022456"/>
    </source>
</evidence>
<feature type="domain" description="3-hydroxyisobutyrate dehydrogenase-like NAD-binding" evidence="10">
    <location>
        <begin position="214"/>
        <end position="342"/>
    </location>
</feature>
<proteinExistence type="inferred from homology"/>
<evidence type="ECO:0000256" key="3">
    <source>
        <dbReference type="ARBA" id="ARBA00012991"/>
    </source>
</evidence>
<evidence type="ECO:0000256" key="7">
    <source>
        <dbReference type="ARBA" id="ARBA00049197"/>
    </source>
</evidence>